<gene>
    <name evidence="3" type="ORF">C8F04DRAFT_95865</name>
</gene>
<keyword evidence="4" id="KW-1185">Reference proteome</keyword>
<accession>A0AAD6SHW7</accession>
<feature type="region of interest" description="Disordered" evidence="1">
    <location>
        <begin position="138"/>
        <end position="238"/>
    </location>
</feature>
<feature type="compositionally biased region" description="Low complexity" evidence="1">
    <location>
        <begin position="212"/>
        <end position="238"/>
    </location>
</feature>
<dbReference type="EMBL" id="JARJCM010000129">
    <property type="protein sequence ID" value="KAJ7027131.1"/>
    <property type="molecule type" value="Genomic_DNA"/>
</dbReference>
<feature type="compositionally biased region" description="Polar residues" evidence="1">
    <location>
        <begin position="192"/>
        <end position="202"/>
    </location>
</feature>
<sequence length="254" mass="25520">MRVSTVAPLLLVACAQAASIGRRQAIQCADVDKNGTPLTSSEPQDDLVTCTYEGAGPCTYFPANGSFSSGSSDCPAGIAQDPSVTVLAFMVEDIHRHVSGSAQCWPTRRTRTPWILSRMIYIVLVLFRNLHCLASTDAPSSVGAAPTDSADQSSTDDDGDSSTSDSDLSTSDSGLSTSDAPVSTPIAPVSTPVASAPSNSNIAGAPASVTHSGSAAASAPSSSQSGKPSSASGSRMGAQGVVVMVVGLGLGALL</sequence>
<proteinExistence type="predicted"/>
<organism evidence="3 4">
    <name type="scientific">Mycena alexandri</name>
    <dbReference type="NCBI Taxonomy" id="1745969"/>
    <lineage>
        <taxon>Eukaryota</taxon>
        <taxon>Fungi</taxon>
        <taxon>Dikarya</taxon>
        <taxon>Basidiomycota</taxon>
        <taxon>Agaricomycotina</taxon>
        <taxon>Agaricomycetes</taxon>
        <taxon>Agaricomycetidae</taxon>
        <taxon>Agaricales</taxon>
        <taxon>Marasmiineae</taxon>
        <taxon>Mycenaceae</taxon>
        <taxon>Mycena</taxon>
    </lineage>
</organism>
<dbReference type="AlphaFoldDB" id="A0AAD6SHW7"/>
<name>A0AAD6SHW7_9AGAR</name>
<feature type="chain" id="PRO_5042294574" evidence="2">
    <location>
        <begin position="18"/>
        <end position="254"/>
    </location>
</feature>
<feature type="signal peptide" evidence="2">
    <location>
        <begin position="1"/>
        <end position="17"/>
    </location>
</feature>
<evidence type="ECO:0000256" key="2">
    <source>
        <dbReference type="SAM" id="SignalP"/>
    </source>
</evidence>
<evidence type="ECO:0000313" key="3">
    <source>
        <dbReference type="EMBL" id="KAJ7027131.1"/>
    </source>
</evidence>
<protein>
    <submittedName>
        <fullName evidence="3">Uncharacterized protein</fullName>
    </submittedName>
</protein>
<evidence type="ECO:0000313" key="4">
    <source>
        <dbReference type="Proteomes" id="UP001218188"/>
    </source>
</evidence>
<keyword evidence="2" id="KW-0732">Signal</keyword>
<reference evidence="3" key="1">
    <citation type="submission" date="2023-03" db="EMBL/GenBank/DDBJ databases">
        <title>Massive genome expansion in bonnet fungi (Mycena s.s.) driven by repeated elements and novel gene families across ecological guilds.</title>
        <authorList>
            <consortium name="Lawrence Berkeley National Laboratory"/>
            <person name="Harder C.B."/>
            <person name="Miyauchi S."/>
            <person name="Viragh M."/>
            <person name="Kuo A."/>
            <person name="Thoen E."/>
            <person name="Andreopoulos B."/>
            <person name="Lu D."/>
            <person name="Skrede I."/>
            <person name="Drula E."/>
            <person name="Henrissat B."/>
            <person name="Morin E."/>
            <person name="Kohler A."/>
            <person name="Barry K."/>
            <person name="LaButti K."/>
            <person name="Morin E."/>
            <person name="Salamov A."/>
            <person name="Lipzen A."/>
            <person name="Mereny Z."/>
            <person name="Hegedus B."/>
            <person name="Baldrian P."/>
            <person name="Stursova M."/>
            <person name="Weitz H."/>
            <person name="Taylor A."/>
            <person name="Grigoriev I.V."/>
            <person name="Nagy L.G."/>
            <person name="Martin F."/>
            <person name="Kauserud H."/>
        </authorList>
    </citation>
    <scope>NUCLEOTIDE SEQUENCE</scope>
    <source>
        <strain evidence="3">CBHHK200</strain>
    </source>
</reference>
<comment type="caution">
    <text evidence="3">The sequence shown here is derived from an EMBL/GenBank/DDBJ whole genome shotgun (WGS) entry which is preliminary data.</text>
</comment>
<evidence type="ECO:0000256" key="1">
    <source>
        <dbReference type="SAM" id="MobiDB-lite"/>
    </source>
</evidence>
<dbReference type="Proteomes" id="UP001218188">
    <property type="component" value="Unassembled WGS sequence"/>
</dbReference>
<feature type="compositionally biased region" description="Low complexity" evidence="1">
    <location>
        <begin position="161"/>
        <end position="180"/>
    </location>
</feature>